<keyword evidence="1" id="KW-0732">Signal</keyword>
<gene>
    <name evidence="2" type="ORF">FKX85_03245</name>
</gene>
<organism evidence="2 3">
    <name type="scientific">Echinicola soli</name>
    <dbReference type="NCBI Taxonomy" id="2591634"/>
    <lineage>
        <taxon>Bacteria</taxon>
        <taxon>Pseudomonadati</taxon>
        <taxon>Bacteroidota</taxon>
        <taxon>Cytophagia</taxon>
        <taxon>Cytophagales</taxon>
        <taxon>Cyclobacteriaceae</taxon>
        <taxon>Echinicola</taxon>
    </lineage>
</organism>
<dbReference type="InterPro" id="IPR025348">
    <property type="entry name" value="DUF4252"/>
</dbReference>
<name>A0A514CEN1_9BACT</name>
<dbReference type="Proteomes" id="UP000316614">
    <property type="component" value="Chromosome"/>
</dbReference>
<accession>A0A514CEN1</accession>
<dbReference type="KEGG" id="echi:FKX85_03245"/>
<sequence>MKKIGLFVALMGMCIVAQAQSKSVGELYEKYEGNEDFFHLDMAGSFFDFADGLDFDFGEDGMATIAKSVDRMKFFKLPVGKNIAKSDFKDLQKGLRKEKYDLMMEVAEKDSQVIIYSKGNDILSDLVLMIAGDDDDDFMVIELEGEFESQALAQTIP</sequence>
<dbReference type="Pfam" id="PF14060">
    <property type="entry name" value="DUF4252"/>
    <property type="match status" value="1"/>
</dbReference>
<reference evidence="2 3" key="1">
    <citation type="submission" date="2019-06" db="EMBL/GenBank/DDBJ databases">
        <title>Echinicola alkalisoli sp. nov. isolated from saline soil.</title>
        <authorList>
            <person name="Sun J.-Q."/>
            <person name="Xu L."/>
        </authorList>
    </citation>
    <scope>NUCLEOTIDE SEQUENCE [LARGE SCALE GENOMIC DNA]</scope>
    <source>
        <strain evidence="2 3">LN3S3</strain>
    </source>
</reference>
<dbReference type="AlphaFoldDB" id="A0A514CEN1"/>
<feature type="signal peptide" evidence="1">
    <location>
        <begin position="1"/>
        <end position="19"/>
    </location>
</feature>
<dbReference type="OrthoDB" id="824552at2"/>
<dbReference type="RefSeq" id="WP_141613365.1">
    <property type="nucleotide sequence ID" value="NZ_CP041253.1"/>
</dbReference>
<keyword evidence="3" id="KW-1185">Reference proteome</keyword>
<protein>
    <submittedName>
        <fullName evidence="2">DUF4252 domain-containing protein</fullName>
    </submittedName>
</protein>
<feature type="chain" id="PRO_5022222314" evidence="1">
    <location>
        <begin position="20"/>
        <end position="157"/>
    </location>
</feature>
<evidence type="ECO:0000256" key="1">
    <source>
        <dbReference type="SAM" id="SignalP"/>
    </source>
</evidence>
<proteinExistence type="predicted"/>
<evidence type="ECO:0000313" key="3">
    <source>
        <dbReference type="Proteomes" id="UP000316614"/>
    </source>
</evidence>
<evidence type="ECO:0000313" key="2">
    <source>
        <dbReference type="EMBL" id="QDH78104.1"/>
    </source>
</evidence>
<dbReference type="EMBL" id="CP041253">
    <property type="protein sequence ID" value="QDH78104.1"/>
    <property type="molecule type" value="Genomic_DNA"/>
</dbReference>